<organism evidence="3">
    <name type="scientific">Schistocephalus solidus</name>
    <name type="common">Tapeworm</name>
    <dbReference type="NCBI Taxonomy" id="70667"/>
    <lineage>
        <taxon>Eukaryota</taxon>
        <taxon>Metazoa</taxon>
        <taxon>Spiralia</taxon>
        <taxon>Lophotrochozoa</taxon>
        <taxon>Platyhelminthes</taxon>
        <taxon>Cestoda</taxon>
        <taxon>Eucestoda</taxon>
        <taxon>Diphyllobothriidea</taxon>
        <taxon>Diphyllobothriidae</taxon>
        <taxon>Schistocephalus</taxon>
    </lineage>
</organism>
<accession>A0A183SD96</accession>
<reference evidence="3" key="1">
    <citation type="submission" date="2016-06" db="UniProtKB">
        <authorList>
            <consortium name="WormBaseParasite"/>
        </authorList>
    </citation>
    <scope>IDENTIFICATION</scope>
</reference>
<dbReference type="AlphaFoldDB" id="A0A183SD96"/>
<protein>
    <submittedName>
        <fullName evidence="3">Secreted protein</fullName>
    </submittedName>
</protein>
<dbReference type="OrthoDB" id="10225613at2759"/>
<evidence type="ECO:0000313" key="1">
    <source>
        <dbReference type="EMBL" id="VDL88579.1"/>
    </source>
</evidence>
<gene>
    <name evidence="1" type="ORF">SSLN_LOCUS2194</name>
</gene>
<reference evidence="1 2" key="2">
    <citation type="submission" date="2018-11" db="EMBL/GenBank/DDBJ databases">
        <authorList>
            <consortium name="Pathogen Informatics"/>
        </authorList>
    </citation>
    <scope>NUCLEOTIDE SEQUENCE [LARGE SCALE GENOMIC DNA]</scope>
    <source>
        <strain evidence="1 2">NST_G2</strain>
    </source>
</reference>
<dbReference type="EMBL" id="UYSU01032193">
    <property type="protein sequence ID" value="VDL88579.1"/>
    <property type="molecule type" value="Genomic_DNA"/>
</dbReference>
<dbReference type="Proteomes" id="UP000275846">
    <property type="component" value="Unassembled WGS sequence"/>
</dbReference>
<dbReference type="WBParaSite" id="SSLN_0000226401-mRNA-1">
    <property type="protein sequence ID" value="SSLN_0000226401-mRNA-1"/>
    <property type="gene ID" value="SSLN_0000226401"/>
</dbReference>
<keyword evidence="2" id="KW-1185">Reference proteome</keyword>
<evidence type="ECO:0000313" key="3">
    <source>
        <dbReference type="WBParaSite" id="SSLN_0000226401-mRNA-1"/>
    </source>
</evidence>
<evidence type="ECO:0000313" key="2">
    <source>
        <dbReference type="Proteomes" id="UP000275846"/>
    </source>
</evidence>
<proteinExistence type="predicted"/>
<name>A0A183SD96_SCHSO</name>
<sequence>MLLSRPLTATQLSPAAQRSWAPLSGHTLGNRHDRRAKPGEGLRCCVWLHTRYLCSLSPSPLLSALSPLLLPPLLLAPPALLRVHLYLPSYLPNPSPLTFASFP</sequence>